<proteinExistence type="predicted"/>
<dbReference type="Proteomes" id="UP000503003">
    <property type="component" value="Chromosome 2"/>
</dbReference>
<reference evidence="1 2" key="1">
    <citation type="submission" date="2020-02" db="EMBL/GenBank/DDBJ databases">
        <title>A complete genome of a marine bacterium Vibrio sp. ZWAL4003 isolated from the mangrove sediment with the ability to degrade polysaccharides.</title>
        <authorList>
            <person name="Wu J."/>
            <person name="Qu W."/>
            <person name="Zeng R."/>
        </authorList>
    </citation>
    <scope>NUCLEOTIDE SEQUENCE [LARGE SCALE GENOMIC DNA]</scope>
    <source>
        <strain evidence="1 2">ZWAL4003</strain>
    </source>
</reference>
<organism evidence="1 2">
    <name type="scientific">Vibrio ziniensis</name>
    <dbReference type="NCBI Taxonomy" id="2711221"/>
    <lineage>
        <taxon>Bacteria</taxon>
        <taxon>Pseudomonadati</taxon>
        <taxon>Pseudomonadota</taxon>
        <taxon>Gammaproteobacteria</taxon>
        <taxon>Vibrionales</taxon>
        <taxon>Vibrionaceae</taxon>
        <taxon>Vibrio</taxon>
    </lineage>
</organism>
<keyword evidence="2" id="KW-1185">Reference proteome</keyword>
<protein>
    <submittedName>
        <fullName evidence="1">Sulfotransferase</fullName>
    </submittedName>
</protein>
<keyword evidence="1" id="KW-0808">Transferase</keyword>
<dbReference type="AlphaFoldDB" id="A0A6G7CQZ4"/>
<gene>
    <name evidence="1" type="ORF">G5S32_21435</name>
</gene>
<dbReference type="RefSeq" id="WP_165314156.1">
    <property type="nucleotide sequence ID" value="NZ_CP049332.1"/>
</dbReference>
<dbReference type="InterPro" id="IPR027417">
    <property type="entry name" value="P-loop_NTPase"/>
</dbReference>
<dbReference type="Pfam" id="PF13469">
    <property type="entry name" value="Sulfotransfer_3"/>
    <property type="match status" value="1"/>
</dbReference>
<sequence length="315" mass="37191">MNQYCHVLGIMPRSGTNYLENIISLHTKCKPCDPIYEDFLISQSELLIRFSKKVRRYWNPNWDTNNEYLTEKNLLEHIGYGLHRFLSSPHLGQEVTNDGQNNITISKTPSVKGIEHFFQLFPNSKLIILVRDGRAIVESGCKSFDWDFEKACFDWSRLVKRINAFIAENTDHKAQIKMVRYEDLINNTEEEVPLIFKFLQVNEDEVLIEDVKNLHISGSSETKKTNKEVTWQPKKMDDNFKPLERFSHWSRYKRRRFEWISGNSLISMGYVNSLERFTILERIAHTILDISWPIRVIPKTIINLIISRKFVLKTY</sequence>
<dbReference type="Gene3D" id="3.40.50.300">
    <property type="entry name" value="P-loop containing nucleotide triphosphate hydrolases"/>
    <property type="match status" value="1"/>
</dbReference>
<dbReference type="KEGG" id="vzi:G5S32_21435"/>
<evidence type="ECO:0000313" key="2">
    <source>
        <dbReference type="Proteomes" id="UP000503003"/>
    </source>
</evidence>
<evidence type="ECO:0000313" key="1">
    <source>
        <dbReference type="EMBL" id="QIH44504.1"/>
    </source>
</evidence>
<dbReference type="GO" id="GO:0016740">
    <property type="term" value="F:transferase activity"/>
    <property type="evidence" value="ECO:0007669"/>
    <property type="project" value="UniProtKB-KW"/>
</dbReference>
<accession>A0A6G7CQZ4</accession>
<name>A0A6G7CQZ4_9VIBR</name>
<dbReference type="SUPFAM" id="SSF52540">
    <property type="entry name" value="P-loop containing nucleoside triphosphate hydrolases"/>
    <property type="match status" value="1"/>
</dbReference>
<dbReference type="EMBL" id="CP049332">
    <property type="protein sequence ID" value="QIH44504.1"/>
    <property type="molecule type" value="Genomic_DNA"/>
</dbReference>